<organism evidence="1 2">
    <name type="scientific">Trifolium medium</name>
    <dbReference type="NCBI Taxonomy" id="97028"/>
    <lineage>
        <taxon>Eukaryota</taxon>
        <taxon>Viridiplantae</taxon>
        <taxon>Streptophyta</taxon>
        <taxon>Embryophyta</taxon>
        <taxon>Tracheophyta</taxon>
        <taxon>Spermatophyta</taxon>
        <taxon>Magnoliopsida</taxon>
        <taxon>eudicotyledons</taxon>
        <taxon>Gunneridae</taxon>
        <taxon>Pentapetalae</taxon>
        <taxon>rosids</taxon>
        <taxon>fabids</taxon>
        <taxon>Fabales</taxon>
        <taxon>Fabaceae</taxon>
        <taxon>Papilionoideae</taxon>
        <taxon>50 kb inversion clade</taxon>
        <taxon>NPAAA clade</taxon>
        <taxon>Hologalegina</taxon>
        <taxon>IRL clade</taxon>
        <taxon>Trifolieae</taxon>
        <taxon>Trifolium</taxon>
    </lineage>
</organism>
<dbReference type="AlphaFoldDB" id="A0A392QSV6"/>
<name>A0A392QSV6_9FABA</name>
<evidence type="ECO:0000313" key="2">
    <source>
        <dbReference type="Proteomes" id="UP000265520"/>
    </source>
</evidence>
<dbReference type="Proteomes" id="UP000265520">
    <property type="component" value="Unassembled WGS sequence"/>
</dbReference>
<evidence type="ECO:0000313" key="1">
    <source>
        <dbReference type="EMBL" id="MCI26606.1"/>
    </source>
</evidence>
<reference evidence="1 2" key="1">
    <citation type="journal article" date="2018" name="Front. Plant Sci.">
        <title>Red Clover (Trifolium pratense) and Zigzag Clover (T. medium) - A Picture of Genomic Similarities and Differences.</title>
        <authorList>
            <person name="Dluhosova J."/>
            <person name="Istvanek J."/>
            <person name="Nedelnik J."/>
            <person name="Repkova J."/>
        </authorList>
    </citation>
    <scope>NUCLEOTIDE SEQUENCE [LARGE SCALE GENOMIC DNA]</scope>
    <source>
        <strain evidence="2">cv. 10/8</strain>
        <tissue evidence="1">Leaf</tissue>
    </source>
</reference>
<feature type="non-terminal residue" evidence="1">
    <location>
        <position position="1"/>
    </location>
</feature>
<proteinExistence type="predicted"/>
<protein>
    <submittedName>
        <fullName evidence="1">Acyl-coenzyme A thioesterase-like protein</fullName>
    </submittedName>
</protein>
<keyword evidence="2" id="KW-1185">Reference proteome</keyword>
<dbReference type="EMBL" id="LXQA010154319">
    <property type="protein sequence ID" value="MCI26606.1"/>
    <property type="molecule type" value="Genomic_DNA"/>
</dbReference>
<sequence>AAAIPAAGFPWDSGVSLEINVSCLDAAYAHTVTDVLTV</sequence>
<comment type="caution">
    <text evidence="1">The sequence shown here is derived from an EMBL/GenBank/DDBJ whole genome shotgun (WGS) entry which is preliminary data.</text>
</comment>
<accession>A0A392QSV6</accession>